<dbReference type="PIRSF" id="PIRSF000398">
    <property type="entry name" value="M_m6A_EcoRV"/>
    <property type="match status" value="1"/>
</dbReference>
<dbReference type="InterPro" id="IPR002052">
    <property type="entry name" value="DNA_methylase_N6_adenine_CS"/>
</dbReference>
<sequence length="278" mass="31423">MKKSMLVSPVLKWVGGKRQLLDVLKPLLPQRVTTYCEPFAGGGALLFNLQPKTAYVNDINKELIRVYEIIQRDVEALIAALQDFKNEADFFYSVRDWDRDREKYSSLTDVQKAARILYLNKTCYNGLFRVNSAGEFNSPFGNYRNPNIVNAPTLRAVSSYLNAAAIHLTSIDYAEVLQALPKGTFVYLDPPYDPVSNTSSFTGYAKGGFSRDEQIRLRKSCDALHRRGLKFMLSNSATDFIKEQYAAYNITIVQAKRAINSDATKRGGIDEVVVRNYE</sequence>
<dbReference type="SUPFAM" id="SSF53335">
    <property type="entry name" value="S-adenosyl-L-methionine-dependent methyltransferases"/>
    <property type="match status" value="1"/>
</dbReference>
<dbReference type="EC" id="2.1.1.72" evidence="2 8"/>
<feature type="binding site" evidence="7">
    <location>
        <position position="58"/>
    </location>
    <ligand>
        <name>S-adenosyl-L-methionine</name>
        <dbReference type="ChEBI" id="CHEBI:59789"/>
    </ligand>
</feature>
<evidence type="ECO:0000256" key="8">
    <source>
        <dbReference type="RuleBase" id="RU361257"/>
    </source>
</evidence>
<dbReference type="PROSITE" id="PS00092">
    <property type="entry name" value="N6_MTASE"/>
    <property type="match status" value="1"/>
</dbReference>
<evidence type="ECO:0000256" key="7">
    <source>
        <dbReference type="PIRSR" id="PIRSR000398-1"/>
    </source>
</evidence>
<dbReference type="GO" id="GO:0009307">
    <property type="term" value="P:DNA restriction-modification system"/>
    <property type="evidence" value="ECO:0007669"/>
    <property type="project" value="InterPro"/>
</dbReference>
<proteinExistence type="inferred from homology"/>
<dbReference type="GO" id="GO:0009007">
    <property type="term" value="F:site-specific DNA-methyltransferase (adenine-specific) activity"/>
    <property type="evidence" value="ECO:0007669"/>
    <property type="project" value="UniProtKB-UniRule"/>
</dbReference>
<dbReference type="AlphaFoldDB" id="A0A212KYJ7"/>
<dbReference type="PRINTS" id="PR00505">
    <property type="entry name" value="D12N6MTFRASE"/>
</dbReference>
<evidence type="ECO:0000256" key="5">
    <source>
        <dbReference type="ARBA" id="ARBA00022691"/>
    </source>
</evidence>
<accession>A0A212KYJ7</accession>
<dbReference type="GO" id="GO:0032259">
    <property type="term" value="P:methylation"/>
    <property type="evidence" value="ECO:0007669"/>
    <property type="project" value="UniProtKB-KW"/>
</dbReference>
<comment type="catalytic activity">
    <reaction evidence="6 8">
        <text>a 2'-deoxyadenosine in DNA + S-adenosyl-L-methionine = an N(6)-methyl-2'-deoxyadenosine in DNA + S-adenosyl-L-homocysteine + H(+)</text>
        <dbReference type="Rhea" id="RHEA:15197"/>
        <dbReference type="Rhea" id="RHEA-COMP:12418"/>
        <dbReference type="Rhea" id="RHEA-COMP:12419"/>
        <dbReference type="ChEBI" id="CHEBI:15378"/>
        <dbReference type="ChEBI" id="CHEBI:57856"/>
        <dbReference type="ChEBI" id="CHEBI:59789"/>
        <dbReference type="ChEBI" id="CHEBI:90615"/>
        <dbReference type="ChEBI" id="CHEBI:90616"/>
        <dbReference type="EC" id="2.1.1.72"/>
    </reaction>
</comment>
<keyword evidence="4 8" id="KW-0808">Transferase</keyword>
<dbReference type="GO" id="GO:0006298">
    <property type="term" value="P:mismatch repair"/>
    <property type="evidence" value="ECO:0007669"/>
    <property type="project" value="TreeGrafter"/>
</dbReference>
<evidence type="ECO:0000313" key="9">
    <source>
        <dbReference type="EMBL" id="SCM70362.1"/>
    </source>
</evidence>
<dbReference type="Pfam" id="PF02086">
    <property type="entry name" value="MethyltransfD12"/>
    <property type="match status" value="1"/>
</dbReference>
<evidence type="ECO:0000256" key="1">
    <source>
        <dbReference type="ARBA" id="ARBA00006594"/>
    </source>
</evidence>
<dbReference type="Gene3D" id="3.40.50.150">
    <property type="entry name" value="Vaccinia Virus protein VP39"/>
    <property type="match status" value="1"/>
</dbReference>
<keyword evidence="3 8" id="KW-0489">Methyltransferase</keyword>
<evidence type="ECO:0000256" key="6">
    <source>
        <dbReference type="ARBA" id="ARBA00047942"/>
    </source>
</evidence>
<dbReference type="InterPro" id="IPR023095">
    <property type="entry name" value="Ade_MeTrfase_dom_2"/>
</dbReference>
<dbReference type="PANTHER" id="PTHR30481">
    <property type="entry name" value="DNA ADENINE METHYLASE"/>
    <property type="match status" value="1"/>
</dbReference>
<protein>
    <recommendedName>
        <fullName evidence="2 8">Site-specific DNA-methyltransferase (adenine-specific)</fullName>
        <ecNumber evidence="2 8">2.1.1.72</ecNumber>
    </recommendedName>
</protein>
<feature type="binding site" evidence="7">
    <location>
        <position position="189"/>
    </location>
    <ligand>
        <name>S-adenosyl-L-methionine</name>
        <dbReference type="ChEBI" id="CHEBI:59789"/>
    </ligand>
</feature>
<dbReference type="InterPro" id="IPR029063">
    <property type="entry name" value="SAM-dependent_MTases_sf"/>
</dbReference>
<organism evidence="9">
    <name type="scientific">uncultured Desulfovibrio sp</name>
    <dbReference type="NCBI Taxonomy" id="167968"/>
    <lineage>
        <taxon>Bacteria</taxon>
        <taxon>Pseudomonadati</taxon>
        <taxon>Thermodesulfobacteriota</taxon>
        <taxon>Desulfovibrionia</taxon>
        <taxon>Desulfovibrionales</taxon>
        <taxon>Desulfovibrionaceae</taxon>
        <taxon>Desulfovibrio</taxon>
        <taxon>environmental samples</taxon>
    </lineage>
</organism>
<evidence type="ECO:0000256" key="3">
    <source>
        <dbReference type="ARBA" id="ARBA00022603"/>
    </source>
</evidence>
<evidence type="ECO:0000256" key="2">
    <source>
        <dbReference type="ARBA" id="ARBA00011900"/>
    </source>
</evidence>
<reference evidence="9" key="1">
    <citation type="submission" date="2016-08" db="EMBL/GenBank/DDBJ databases">
        <authorList>
            <person name="Seilhamer J.J."/>
        </authorList>
    </citation>
    <scope>NUCLEOTIDE SEQUENCE</scope>
    <source>
        <strain evidence="9">86-1</strain>
    </source>
</reference>
<comment type="similarity">
    <text evidence="1 8">Belongs to the N(4)/N(6)-methyltransferase family.</text>
</comment>
<dbReference type="GO" id="GO:0043565">
    <property type="term" value="F:sequence-specific DNA binding"/>
    <property type="evidence" value="ECO:0007669"/>
    <property type="project" value="TreeGrafter"/>
</dbReference>
<dbReference type="NCBIfam" id="TIGR00571">
    <property type="entry name" value="dam"/>
    <property type="match status" value="1"/>
</dbReference>
<gene>
    <name evidence="9" type="primary">dpnM</name>
    <name evidence="9" type="ORF">KL86DES1_10359</name>
</gene>
<dbReference type="RefSeq" id="WP_179979265.1">
    <property type="nucleotide sequence ID" value="NZ_LT608333.1"/>
</dbReference>
<feature type="binding site" evidence="7">
    <location>
        <position position="13"/>
    </location>
    <ligand>
        <name>S-adenosyl-L-methionine</name>
        <dbReference type="ChEBI" id="CHEBI:59789"/>
    </ligand>
</feature>
<dbReference type="Gene3D" id="1.10.1020.10">
    <property type="entry name" value="Adenine-specific Methyltransferase, Domain 2"/>
    <property type="match status" value="1"/>
</dbReference>
<evidence type="ECO:0000256" key="4">
    <source>
        <dbReference type="ARBA" id="ARBA00022679"/>
    </source>
</evidence>
<dbReference type="PANTHER" id="PTHR30481:SF3">
    <property type="entry name" value="DNA ADENINE METHYLASE"/>
    <property type="match status" value="1"/>
</dbReference>
<dbReference type="GO" id="GO:1904047">
    <property type="term" value="F:S-adenosyl-L-methionine binding"/>
    <property type="evidence" value="ECO:0007669"/>
    <property type="project" value="TreeGrafter"/>
</dbReference>
<keyword evidence="5 8" id="KW-0949">S-adenosyl-L-methionine</keyword>
<feature type="binding site" evidence="7">
    <location>
        <position position="17"/>
    </location>
    <ligand>
        <name>S-adenosyl-L-methionine</name>
        <dbReference type="ChEBI" id="CHEBI:59789"/>
    </ligand>
</feature>
<dbReference type="EMBL" id="FMJC01000001">
    <property type="protein sequence ID" value="SCM70362.1"/>
    <property type="molecule type" value="Genomic_DNA"/>
</dbReference>
<dbReference type="InterPro" id="IPR012327">
    <property type="entry name" value="MeTrfase_D12"/>
</dbReference>
<name>A0A212KYJ7_9BACT</name>
<dbReference type="InterPro" id="IPR012263">
    <property type="entry name" value="M_m6A_EcoRV"/>
</dbReference>